<feature type="transmembrane region" description="Helical" evidence="1">
    <location>
        <begin position="32"/>
        <end position="50"/>
    </location>
</feature>
<keyword evidence="1" id="KW-0812">Transmembrane</keyword>
<accession>A0A917MLF3</accession>
<comment type="caution">
    <text evidence="3">The sequence shown here is derived from an EMBL/GenBank/DDBJ whole genome shotgun (WGS) entry which is preliminary data.</text>
</comment>
<keyword evidence="1" id="KW-1133">Transmembrane helix</keyword>
<dbReference type="RefSeq" id="WP_188755693.1">
    <property type="nucleotide sequence ID" value="NZ_BMJY01000005.1"/>
</dbReference>
<gene>
    <name evidence="3" type="ORF">GCM10010921_15390</name>
</gene>
<protein>
    <recommendedName>
        <fullName evidence="2">DUF58 domain-containing protein</fullName>
    </recommendedName>
</protein>
<keyword evidence="4" id="KW-1185">Reference proteome</keyword>
<sequence length="404" mass="42658">MSRTAPAARRAPVTPRHVLAAAERALRIGSRLGWAVVAVAVVAAVVAGALGWAEFLAIAVTGGAAIVLAVAFVIGRAVYRVDVDLASARVVVGEQAVGRLRVRNIARRASPATRIELPVGRGTAHFRVSRLAPDQEQEELFTIPTARRAVLTVGPVTSVRTDPLGLLRREVTWTRPRDLYVHPRTVALANDTIGLLRDLEGLETRELANDDVSFHALREYAPGDDLRHVHWKSTARTQTMMIRQFEQTRRSHLVVALSTSAAEYAGEDEFELAVSATGSIGVGALRDGTTLSMLAAGAELPSPTRSRLLDGLSGIEQSGAGIDAVARSVATLAATASVVVLVTGSGASLADVRGAALRVPPTARTVCVRAADGGELRRRMIGDVVTVDVPELSALRAAMRAVAS</sequence>
<dbReference type="InterPro" id="IPR002881">
    <property type="entry name" value="DUF58"/>
</dbReference>
<keyword evidence="1" id="KW-0472">Membrane</keyword>
<dbReference type="Proteomes" id="UP000657592">
    <property type="component" value="Unassembled WGS sequence"/>
</dbReference>
<dbReference type="Pfam" id="PF01882">
    <property type="entry name" value="DUF58"/>
    <property type="match status" value="1"/>
</dbReference>
<dbReference type="AlphaFoldDB" id="A0A917MLF3"/>
<feature type="transmembrane region" description="Helical" evidence="1">
    <location>
        <begin position="56"/>
        <end position="79"/>
    </location>
</feature>
<evidence type="ECO:0000259" key="2">
    <source>
        <dbReference type="Pfam" id="PF01882"/>
    </source>
</evidence>
<organism evidence="3 4">
    <name type="scientific">Microbacterium album</name>
    <dbReference type="NCBI Taxonomy" id="2053191"/>
    <lineage>
        <taxon>Bacteria</taxon>
        <taxon>Bacillati</taxon>
        <taxon>Actinomycetota</taxon>
        <taxon>Actinomycetes</taxon>
        <taxon>Micrococcales</taxon>
        <taxon>Microbacteriaceae</taxon>
        <taxon>Microbacterium</taxon>
    </lineage>
</organism>
<evidence type="ECO:0000313" key="4">
    <source>
        <dbReference type="Proteomes" id="UP000657592"/>
    </source>
</evidence>
<dbReference type="PANTHER" id="PTHR34351:SF1">
    <property type="entry name" value="SLR1927 PROTEIN"/>
    <property type="match status" value="1"/>
</dbReference>
<reference evidence="3" key="1">
    <citation type="journal article" date="2014" name="Int. J. Syst. Evol. Microbiol.">
        <title>Complete genome sequence of Corynebacterium casei LMG S-19264T (=DSM 44701T), isolated from a smear-ripened cheese.</title>
        <authorList>
            <consortium name="US DOE Joint Genome Institute (JGI-PGF)"/>
            <person name="Walter F."/>
            <person name="Albersmeier A."/>
            <person name="Kalinowski J."/>
            <person name="Ruckert C."/>
        </authorList>
    </citation>
    <scope>NUCLEOTIDE SEQUENCE</scope>
    <source>
        <strain evidence="3">CGMCC 1.15794</strain>
    </source>
</reference>
<reference evidence="3" key="2">
    <citation type="submission" date="2020-09" db="EMBL/GenBank/DDBJ databases">
        <authorList>
            <person name="Sun Q."/>
            <person name="Zhou Y."/>
        </authorList>
    </citation>
    <scope>NUCLEOTIDE SEQUENCE</scope>
    <source>
        <strain evidence="3">CGMCC 1.15794</strain>
    </source>
</reference>
<dbReference type="PANTHER" id="PTHR34351">
    <property type="entry name" value="SLR1927 PROTEIN-RELATED"/>
    <property type="match status" value="1"/>
</dbReference>
<dbReference type="EMBL" id="BMJY01000005">
    <property type="protein sequence ID" value="GGH42264.1"/>
    <property type="molecule type" value="Genomic_DNA"/>
</dbReference>
<proteinExistence type="predicted"/>
<name>A0A917MLF3_9MICO</name>
<evidence type="ECO:0000256" key="1">
    <source>
        <dbReference type="SAM" id="Phobius"/>
    </source>
</evidence>
<feature type="domain" description="DUF58" evidence="2">
    <location>
        <begin position="217"/>
        <end position="299"/>
    </location>
</feature>
<evidence type="ECO:0000313" key="3">
    <source>
        <dbReference type="EMBL" id="GGH42264.1"/>
    </source>
</evidence>